<sequence length="262" mass="30411">MALVANERELTCYKRKRSMCCPFCSRHTRGLEIRWMQGHLRTGNKGRKKLAVHNNCKLLSRHLEPDTNEHPTETLYPHQTTVDTVLRVDLERCPERATCWGLCEREKAGMSRSTNHYRGAAAYNATQIVNAQCKSAIGRRCRREEPGRWSAPRQLLRTIHRSMQKRLRRPETHDFKMQKIALVRAEWLQRRHPPYLRLSPEPGASVPRAENTTTHLGQPWTPRKSLTPRCSILCIRLGYYRQTATGQFQTTRNDKESSLVSA</sequence>
<accession>A0A4Y7RI93</accession>
<organism evidence="2 3">
    <name type="scientific">Coprinellus micaceus</name>
    <name type="common">Glistening ink-cap mushroom</name>
    <name type="synonym">Coprinus micaceus</name>
    <dbReference type="NCBI Taxonomy" id="71717"/>
    <lineage>
        <taxon>Eukaryota</taxon>
        <taxon>Fungi</taxon>
        <taxon>Dikarya</taxon>
        <taxon>Basidiomycota</taxon>
        <taxon>Agaricomycotina</taxon>
        <taxon>Agaricomycetes</taxon>
        <taxon>Agaricomycetidae</taxon>
        <taxon>Agaricales</taxon>
        <taxon>Agaricineae</taxon>
        <taxon>Psathyrellaceae</taxon>
        <taxon>Coprinellus</taxon>
    </lineage>
</organism>
<dbReference type="EMBL" id="QPFP01000549">
    <property type="protein sequence ID" value="TEB08695.1"/>
    <property type="molecule type" value="Genomic_DNA"/>
</dbReference>
<evidence type="ECO:0000313" key="3">
    <source>
        <dbReference type="Proteomes" id="UP000298030"/>
    </source>
</evidence>
<comment type="caution">
    <text evidence="2">The sequence shown here is derived from an EMBL/GenBank/DDBJ whole genome shotgun (WGS) entry which is preliminary data.</text>
</comment>
<dbReference type="Proteomes" id="UP000298030">
    <property type="component" value="Unassembled WGS sequence"/>
</dbReference>
<dbReference type="AlphaFoldDB" id="A0A4Y7RI93"/>
<feature type="region of interest" description="Disordered" evidence="1">
    <location>
        <begin position="198"/>
        <end position="222"/>
    </location>
</feature>
<gene>
    <name evidence="2" type="ORF">FA13DRAFT_1148238</name>
</gene>
<proteinExistence type="predicted"/>
<evidence type="ECO:0000313" key="2">
    <source>
        <dbReference type="EMBL" id="TEB08695.1"/>
    </source>
</evidence>
<keyword evidence="3" id="KW-1185">Reference proteome</keyword>
<protein>
    <submittedName>
        <fullName evidence="2">Uncharacterized protein</fullName>
    </submittedName>
</protein>
<reference evidence="2 3" key="1">
    <citation type="journal article" date="2019" name="Nat. Ecol. Evol.">
        <title>Megaphylogeny resolves global patterns of mushroom evolution.</title>
        <authorList>
            <person name="Varga T."/>
            <person name="Krizsan K."/>
            <person name="Foldi C."/>
            <person name="Dima B."/>
            <person name="Sanchez-Garcia M."/>
            <person name="Sanchez-Ramirez S."/>
            <person name="Szollosi G.J."/>
            <person name="Szarkandi J.G."/>
            <person name="Papp V."/>
            <person name="Albert L."/>
            <person name="Andreopoulos W."/>
            <person name="Angelini C."/>
            <person name="Antonin V."/>
            <person name="Barry K.W."/>
            <person name="Bougher N.L."/>
            <person name="Buchanan P."/>
            <person name="Buyck B."/>
            <person name="Bense V."/>
            <person name="Catcheside P."/>
            <person name="Chovatia M."/>
            <person name="Cooper J."/>
            <person name="Damon W."/>
            <person name="Desjardin D."/>
            <person name="Finy P."/>
            <person name="Geml J."/>
            <person name="Haridas S."/>
            <person name="Hughes K."/>
            <person name="Justo A."/>
            <person name="Karasinski D."/>
            <person name="Kautmanova I."/>
            <person name="Kiss B."/>
            <person name="Kocsube S."/>
            <person name="Kotiranta H."/>
            <person name="LaButti K.M."/>
            <person name="Lechner B.E."/>
            <person name="Liimatainen K."/>
            <person name="Lipzen A."/>
            <person name="Lukacs Z."/>
            <person name="Mihaltcheva S."/>
            <person name="Morgado L.N."/>
            <person name="Niskanen T."/>
            <person name="Noordeloos M.E."/>
            <person name="Ohm R.A."/>
            <person name="Ortiz-Santana B."/>
            <person name="Ovrebo C."/>
            <person name="Racz N."/>
            <person name="Riley R."/>
            <person name="Savchenko A."/>
            <person name="Shiryaev A."/>
            <person name="Soop K."/>
            <person name="Spirin V."/>
            <person name="Szebenyi C."/>
            <person name="Tomsovsky M."/>
            <person name="Tulloss R.E."/>
            <person name="Uehling J."/>
            <person name="Grigoriev I.V."/>
            <person name="Vagvolgyi C."/>
            <person name="Papp T."/>
            <person name="Martin F.M."/>
            <person name="Miettinen O."/>
            <person name="Hibbett D.S."/>
            <person name="Nagy L.G."/>
        </authorList>
    </citation>
    <scope>NUCLEOTIDE SEQUENCE [LARGE SCALE GENOMIC DNA]</scope>
    <source>
        <strain evidence="2 3">FP101781</strain>
    </source>
</reference>
<name>A0A4Y7RI93_COPMI</name>
<evidence type="ECO:0000256" key="1">
    <source>
        <dbReference type="SAM" id="MobiDB-lite"/>
    </source>
</evidence>